<evidence type="ECO:0000313" key="2">
    <source>
        <dbReference type="EMBL" id="JAP88944.1"/>
    </source>
</evidence>
<protein>
    <submittedName>
        <fullName evidence="2">Uncharacterized protein</fullName>
    </submittedName>
</protein>
<name>A0A146JZJ1_9EUKA</name>
<dbReference type="EMBL" id="GDID01007662">
    <property type="protein sequence ID" value="JAP88944.1"/>
    <property type="molecule type" value="Transcribed_RNA"/>
</dbReference>
<evidence type="ECO:0000256" key="1">
    <source>
        <dbReference type="SAM" id="MobiDB-lite"/>
    </source>
</evidence>
<gene>
    <name evidence="2" type="ORF">TPC1_31561</name>
</gene>
<feature type="compositionally biased region" description="Basic and acidic residues" evidence="1">
    <location>
        <begin position="296"/>
        <end position="307"/>
    </location>
</feature>
<reference evidence="2" key="1">
    <citation type="submission" date="2015-07" db="EMBL/GenBank/DDBJ databases">
        <title>Adaptation to a free-living lifestyle via gene acquisitions in the diplomonad Trepomonas sp. PC1.</title>
        <authorList>
            <person name="Xu F."/>
            <person name="Jerlstrom-Hultqvist J."/>
            <person name="Kolisko M."/>
            <person name="Simpson A.G.B."/>
            <person name="Roger A.J."/>
            <person name="Svard S.G."/>
            <person name="Andersson J.O."/>
        </authorList>
    </citation>
    <scope>NUCLEOTIDE SEQUENCE</scope>
    <source>
        <strain evidence="2">PC1</strain>
    </source>
</reference>
<feature type="compositionally biased region" description="Basic and acidic residues" evidence="1">
    <location>
        <begin position="273"/>
        <end position="287"/>
    </location>
</feature>
<dbReference type="AlphaFoldDB" id="A0A146JZJ1"/>
<feature type="non-terminal residue" evidence="2">
    <location>
        <position position="1"/>
    </location>
</feature>
<accession>A0A146JZJ1</accession>
<feature type="region of interest" description="Disordered" evidence="1">
    <location>
        <begin position="222"/>
        <end position="321"/>
    </location>
</feature>
<feature type="region of interest" description="Disordered" evidence="1">
    <location>
        <begin position="182"/>
        <end position="201"/>
    </location>
</feature>
<sequence>NYQPILQICTTIGFHSQIIKSTYFTSKMQHHNAYETQWIQLLPIVRQYIRPYKEKEVARLILQGYKEQFLEDQQIQSDGQLLARLAKHNLETFGQRTKFHKEEQAIYDDFVNPPIKQNGQQLFLQQDVKLLPHSESSSAENYTNFCPFQQQDKARISLENLQNQDLITHLHTVLDEQPLIDQQSEQTAPQQSHEPQQSLKKPYKFVRAVAEDRQVKISSQNPLVTEVTEKHKRRKVIRAQKPEQQQPQQHQEHGVRAKSLKIKPISFSSTAEEANHDAKKVQRHDDQTTTNKSRTKHTEQPTTEKPHKEHHAKQPEQQPTEHHEHYCGLKCHQASYHQLWN</sequence>
<proteinExistence type="predicted"/>
<feature type="compositionally biased region" description="Polar residues" evidence="1">
    <location>
        <begin position="182"/>
        <end position="199"/>
    </location>
</feature>
<organism evidence="2">
    <name type="scientific">Trepomonas sp. PC1</name>
    <dbReference type="NCBI Taxonomy" id="1076344"/>
    <lineage>
        <taxon>Eukaryota</taxon>
        <taxon>Metamonada</taxon>
        <taxon>Diplomonadida</taxon>
        <taxon>Hexamitidae</taxon>
        <taxon>Hexamitinae</taxon>
        <taxon>Trepomonas</taxon>
    </lineage>
</organism>